<accession>A0ABS9B7J3</accession>
<dbReference type="EMBL" id="JABFTQ010000010">
    <property type="protein sequence ID" value="MCE8048182.1"/>
    <property type="molecule type" value="Genomic_DNA"/>
</dbReference>
<dbReference type="Proteomes" id="UP001320154">
    <property type="component" value="Unassembled WGS sequence"/>
</dbReference>
<comment type="caution">
    <text evidence="2">The sequence shown here is derived from an EMBL/GenBank/DDBJ whole genome shotgun (WGS) entry which is preliminary data.</text>
</comment>
<evidence type="ECO:0000256" key="1">
    <source>
        <dbReference type="SAM" id="Phobius"/>
    </source>
</evidence>
<name>A0ABS9B7J3_9GAMM</name>
<feature type="transmembrane region" description="Helical" evidence="1">
    <location>
        <begin position="282"/>
        <end position="299"/>
    </location>
</feature>
<evidence type="ECO:0000313" key="2">
    <source>
        <dbReference type="EMBL" id="MCE8048182.1"/>
    </source>
</evidence>
<keyword evidence="1" id="KW-0812">Transmembrane</keyword>
<keyword evidence="1" id="KW-1133">Transmembrane helix</keyword>
<keyword evidence="3" id="KW-1185">Reference proteome</keyword>
<organism evidence="2 3">
    <name type="scientific">Billgrantia desiderata</name>
    <dbReference type="NCBI Taxonomy" id="52021"/>
    <lineage>
        <taxon>Bacteria</taxon>
        <taxon>Pseudomonadati</taxon>
        <taxon>Pseudomonadota</taxon>
        <taxon>Gammaproteobacteria</taxon>
        <taxon>Oceanospirillales</taxon>
        <taxon>Halomonadaceae</taxon>
        <taxon>Billgrantia</taxon>
    </lineage>
</organism>
<gene>
    <name evidence="2" type="ORF">HOP60_15745</name>
</gene>
<dbReference type="RefSeq" id="WP_234251157.1">
    <property type="nucleotide sequence ID" value="NZ_JABFTQ010000010.1"/>
</dbReference>
<protein>
    <submittedName>
        <fullName evidence="2">Uncharacterized protein</fullName>
    </submittedName>
</protein>
<reference evidence="2 3" key="1">
    <citation type="journal article" date="2021" name="Front. Microbiol.">
        <title>Aerobic Denitrification and Heterotrophic Sulfur Oxidation in the Genus Halomonas Revealed by Six Novel Species Characterizations and Genome-Based Analysis.</title>
        <authorList>
            <person name="Wang L."/>
            <person name="Shao Z."/>
        </authorList>
    </citation>
    <scope>NUCLEOTIDE SEQUENCE [LARGE SCALE GENOMIC DNA]</scope>
    <source>
        <strain evidence="2 3">MCCC 1A05748</strain>
    </source>
</reference>
<sequence length="407" mass="46693">MTPNKDQLTLVVEFYRKCNPLGPPSDGEIVLELCQVGGEALAQTLIGMDLLQPLPDDASKFVLIKIPNFFWDVDDFLLKPERRFKPPRKFYVASQDWLSDESPSHELQLKYKRAIRLLELLREVSAHEDTAGNDLKLVILHKEKLVVGSEYNLLEMQELDGLEEFDKEYVNSDTHQEKKRDILKTVLVEMYSGKKSIQVGRLIDDFNEILSRLSHGYDLFVHDFSFSKIKSEVERDKLEFTTRLNKVFSDIQNQLLAVPAALLLVGSQMEKPELAELQLGNLAIWLGAVIFFVLMELLIRNQRNTLQAVKGEVDLQRTIFKEDHVAVYGKFKNIYRELDDRFNHQCKLLWFLRGLVGAVLGFTTGMLVWYSSGTAGYAFIAAIILTIFPILLALLINDFFQKTKSDD</sequence>
<proteinExistence type="predicted"/>
<feature type="transmembrane region" description="Helical" evidence="1">
    <location>
        <begin position="350"/>
        <end position="370"/>
    </location>
</feature>
<keyword evidence="1" id="KW-0472">Membrane</keyword>
<evidence type="ECO:0000313" key="3">
    <source>
        <dbReference type="Proteomes" id="UP001320154"/>
    </source>
</evidence>
<feature type="transmembrane region" description="Helical" evidence="1">
    <location>
        <begin position="376"/>
        <end position="396"/>
    </location>
</feature>